<feature type="domain" description="Matrin-type" evidence="7">
    <location>
        <begin position="77"/>
        <end position="107"/>
    </location>
</feature>
<dbReference type="InterPro" id="IPR013087">
    <property type="entry name" value="Znf_C2H2_type"/>
</dbReference>
<dbReference type="PANTHER" id="PTHR46144:SF2">
    <property type="entry name" value="ZINC FINGER MATRIN-TYPE PROTEIN 4"/>
    <property type="match status" value="1"/>
</dbReference>
<dbReference type="EMBL" id="AFYH01059695">
    <property type="status" value="NOT_ANNOTATED_CDS"/>
    <property type="molecule type" value="Genomic_DNA"/>
</dbReference>
<evidence type="ECO:0000256" key="6">
    <source>
        <dbReference type="ARBA" id="ARBA00023242"/>
    </source>
</evidence>
<dbReference type="GeneTree" id="ENSGT00940000156888"/>
<dbReference type="AlphaFoldDB" id="H3A7Y5"/>
<sequence length="147" mass="16298">SDESEVDRNKCCTLCNMFFTSAVVAESHYQGKTHAKRMRLVLGVPSITPSPTTTGSCYSLGTQNVFSSLYDKSELAKFCRLCRSWFNNPMMAQQHYDGKKHKKNAARAQLLQHLGETLDSEALRGRNTPCMVASLISDGLQFGRKGG</sequence>
<keyword evidence="5" id="KW-0862">Zinc</keyword>
<dbReference type="Ensembl" id="ENSLACT00000005806.1">
    <property type="protein sequence ID" value="ENSLACP00000005756.1"/>
    <property type="gene ID" value="ENSLACG00000005109.1"/>
</dbReference>
<evidence type="ECO:0000313" key="9">
    <source>
        <dbReference type="Proteomes" id="UP000008672"/>
    </source>
</evidence>
<evidence type="ECO:0000259" key="7">
    <source>
        <dbReference type="PROSITE" id="PS50171"/>
    </source>
</evidence>
<proteinExistence type="predicted"/>
<keyword evidence="3" id="KW-0677">Repeat</keyword>
<dbReference type="HOGENOM" id="CLU_1810480_0_0_1"/>
<dbReference type="GO" id="GO:0003676">
    <property type="term" value="F:nucleic acid binding"/>
    <property type="evidence" value="ECO:0007669"/>
    <property type="project" value="InterPro"/>
</dbReference>
<keyword evidence="4" id="KW-0863">Zinc-finger</keyword>
<reference evidence="8" key="2">
    <citation type="submission" date="2025-08" db="UniProtKB">
        <authorList>
            <consortium name="Ensembl"/>
        </authorList>
    </citation>
    <scope>IDENTIFICATION</scope>
</reference>
<keyword evidence="2" id="KW-0479">Metal-binding</keyword>
<dbReference type="InterPro" id="IPR000690">
    <property type="entry name" value="Matrin/U1-C_Znf_C2H2"/>
</dbReference>
<name>H3A7Y5_LATCH</name>
<keyword evidence="6" id="KW-0539">Nucleus</keyword>
<dbReference type="GO" id="GO:0005634">
    <property type="term" value="C:nucleus"/>
    <property type="evidence" value="ECO:0007669"/>
    <property type="project" value="UniProtKB-SubCell"/>
</dbReference>
<dbReference type="PROSITE" id="PS00028">
    <property type="entry name" value="ZINC_FINGER_C2H2_1"/>
    <property type="match status" value="1"/>
</dbReference>
<dbReference type="InterPro" id="IPR036236">
    <property type="entry name" value="Znf_C2H2_sf"/>
</dbReference>
<evidence type="ECO:0000256" key="4">
    <source>
        <dbReference type="ARBA" id="ARBA00022771"/>
    </source>
</evidence>
<dbReference type="InterPro" id="IPR003604">
    <property type="entry name" value="Matrin/U1-like-C_Znf_C2H2"/>
</dbReference>
<dbReference type="EMBL" id="AFYH01059690">
    <property type="status" value="NOT_ANNOTATED_CDS"/>
    <property type="molecule type" value="Genomic_DNA"/>
</dbReference>
<dbReference type="Pfam" id="PF12874">
    <property type="entry name" value="zf-met"/>
    <property type="match status" value="2"/>
</dbReference>
<dbReference type="EMBL" id="AFYH01059693">
    <property type="status" value="NOT_ANNOTATED_CDS"/>
    <property type="molecule type" value="Genomic_DNA"/>
</dbReference>
<organism evidence="8 9">
    <name type="scientific">Latimeria chalumnae</name>
    <name type="common">Coelacanth</name>
    <dbReference type="NCBI Taxonomy" id="7897"/>
    <lineage>
        <taxon>Eukaryota</taxon>
        <taxon>Metazoa</taxon>
        <taxon>Chordata</taxon>
        <taxon>Craniata</taxon>
        <taxon>Vertebrata</taxon>
        <taxon>Euteleostomi</taxon>
        <taxon>Coelacanthiformes</taxon>
        <taxon>Coelacanthidae</taxon>
        <taxon>Latimeria</taxon>
    </lineage>
</organism>
<reference evidence="9" key="1">
    <citation type="submission" date="2011-08" db="EMBL/GenBank/DDBJ databases">
        <title>The draft genome of Latimeria chalumnae.</title>
        <authorList>
            <person name="Di Palma F."/>
            <person name="Alfoldi J."/>
            <person name="Johnson J."/>
            <person name="Berlin A."/>
            <person name="Gnerre S."/>
            <person name="Jaffe D."/>
            <person name="MacCallum I."/>
            <person name="Young S."/>
            <person name="Walker B.J."/>
            <person name="Lander E."/>
            <person name="Lindblad-Toh K."/>
        </authorList>
    </citation>
    <scope>NUCLEOTIDE SEQUENCE [LARGE SCALE GENOMIC DNA]</scope>
    <source>
        <strain evidence="9">Wild caught</strain>
    </source>
</reference>
<dbReference type="EMBL" id="AFYH01059691">
    <property type="status" value="NOT_ANNOTATED_CDS"/>
    <property type="molecule type" value="Genomic_DNA"/>
</dbReference>
<dbReference type="Gene3D" id="3.30.160.60">
    <property type="entry name" value="Classic Zinc Finger"/>
    <property type="match status" value="2"/>
</dbReference>
<evidence type="ECO:0000256" key="1">
    <source>
        <dbReference type="ARBA" id="ARBA00004123"/>
    </source>
</evidence>
<evidence type="ECO:0000256" key="2">
    <source>
        <dbReference type="ARBA" id="ARBA00022723"/>
    </source>
</evidence>
<keyword evidence="9" id="KW-1185">Reference proteome</keyword>
<dbReference type="GO" id="GO:0008270">
    <property type="term" value="F:zinc ion binding"/>
    <property type="evidence" value="ECO:0007669"/>
    <property type="project" value="UniProtKB-KW"/>
</dbReference>
<dbReference type="InterPro" id="IPR051868">
    <property type="entry name" value="ZN346_ZMAT4"/>
</dbReference>
<protein>
    <recommendedName>
        <fullName evidence="7">Matrin-type domain-containing protein</fullName>
    </recommendedName>
</protein>
<evidence type="ECO:0000313" key="8">
    <source>
        <dbReference type="Ensembl" id="ENSLACP00000005756.1"/>
    </source>
</evidence>
<dbReference type="Proteomes" id="UP000008672">
    <property type="component" value="Unassembled WGS sequence"/>
</dbReference>
<dbReference type="SUPFAM" id="SSF57667">
    <property type="entry name" value="beta-beta-alpha zinc fingers"/>
    <property type="match status" value="2"/>
</dbReference>
<evidence type="ECO:0000256" key="3">
    <source>
        <dbReference type="ARBA" id="ARBA00022737"/>
    </source>
</evidence>
<dbReference type="SMART" id="SM00451">
    <property type="entry name" value="ZnF_U1"/>
    <property type="match status" value="2"/>
</dbReference>
<dbReference type="PROSITE" id="PS50171">
    <property type="entry name" value="ZF_MATRIN"/>
    <property type="match status" value="1"/>
</dbReference>
<dbReference type="EMBL" id="AFYH01059692">
    <property type="status" value="NOT_ANNOTATED_CDS"/>
    <property type="molecule type" value="Genomic_DNA"/>
</dbReference>
<dbReference type="EMBL" id="AFYH01059694">
    <property type="status" value="NOT_ANNOTATED_CDS"/>
    <property type="molecule type" value="Genomic_DNA"/>
</dbReference>
<comment type="subcellular location">
    <subcellularLocation>
        <location evidence="1">Nucleus</location>
    </subcellularLocation>
</comment>
<evidence type="ECO:0000256" key="5">
    <source>
        <dbReference type="ARBA" id="ARBA00022833"/>
    </source>
</evidence>
<accession>H3A7Y5</accession>
<reference evidence="8" key="3">
    <citation type="submission" date="2025-09" db="UniProtKB">
        <authorList>
            <consortium name="Ensembl"/>
        </authorList>
    </citation>
    <scope>IDENTIFICATION</scope>
</reference>
<dbReference type="PANTHER" id="PTHR46144">
    <property type="entry name" value="ZINC FINGER PROTEIN 385B-LIKE"/>
    <property type="match status" value="1"/>
</dbReference>